<dbReference type="RefSeq" id="XP_030764769.1">
    <property type="nucleotide sequence ID" value="XM_030908909.1"/>
</dbReference>
<evidence type="ECO:0000313" key="8">
    <source>
        <dbReference type="RefSeq" id="XP_030758759.1"/>
    </source>
</evidence>
<evidence type="ECO:0000313" key="4">
    <source>
        <dbReference type="Proteomes" id="UP000504635"/>
    </source>
</evidence>
<dbReference type="RefSeq" id="XP_030758759.1">
    <property type="nucleotide sequence ID" value="XM_030902899.1"/>
</dbReference>
<feature type="coiled-coil region" evidence="1">
    <location>
        <begin position="219"/>
        <end position="246"/>
    </location>
</feature>
<accession>A0A6J2Y6R9</accession>
<proteinExistence type="predicted"/>
<evidence type="ECO:0000313" key="7">
    <source>
        <dbReference type="RefSeq" id="XP_030758750.1"/>
    </source>
</evidence>
<reference evidence="5 6" key="1">
    <citation type="submission" date="2025-04" db="UniProtKB">
        <authorList>
            <consortium name="RefSeq"/>
        </authorList>
    </citation>
    <scope>IDENTIFICATION</scope>
    <source>
        <tissue evidence="5 6">Gonads</tissue>
    </source>
</reference>
<feature type="domain" description="DUF4806" evidence="3">
    <location>
        <begin position="256"/>
        <end position="334"/>
    </location>
</feature>
<evidence type="ECO:0000259" key="3">
    <source>
        <dbReference type="Pfam" id="PF16064"/>
    </source>
</evidence>
<protein>
    <submittedName>
        <fullName evidence="5 6">Uncharacterized protein LOC115881541 isoform X2</fullName>
    </submittedName>
    <submittedName>
        <fullName evidence="7 8">Uncharacterized protein LOC115884327 isoform X3</fullName>
    </submittedName>
    <submittedName>
        <fullName evidence="9">Uncharacterized protein LOC115889003</fullName>
    </submittedName>
</protein>
<dbReference type="InterPro" id="IPR032071">
    <property type="entry name" value="DUF4806"/>
</dbReference>
<name>A0A6J2Y6R9_SITOR</name>
<dbReference type="PANTHER" id="PTHR34153:SF2">
    <property type="entry name" value="SI:CH211-262H13.3-RELATED"/>
    <property type="match status" value="1"/>
</dbReference>
<dbReference type="KEGG" id="soy:115889003"/>
<dbReference type="OrthoDB" id="7554902at2759"/>
<evidence type="ECO:0000313" key="6">
    <source>
        <dbReference type="RefSeq" id="XP_030754941.1"/>
    </source>
</evidence>
<keyword evidence="4" id="KW-1185">Reference proteome</keyword>
<dbReference type="AlphaFoldDB" id="A0A6J2Y6R9"/>
<feature type="compositionally biased region" description="Polar residues" evidence="2">
    <location>
        <begin position="140"/>
        <end position="165"/>
    </location>
</feature>
<evidence type="ECO:0000256" key="2">
    <source>
        <dbReference type="SAM" id="MobiDB-lite"/>
    </source>
</evidence>
<dbReference type="RefSeq" id="XP_030754941.1">
    <property type="nucleotide sequence ID" value="XM_030899081.1"/>
</dbReference>
<gene>
    <name evidence="7 8" type="primary">LOC115884327</name>
    <name evidence="5 6" type="synonym">LOC115881541</name>
    <name evidence="9" type="synonym">LOC115889003</name>
</gene>
<evidence type="ECO:0000256" key="1">
    <source>
        <dbReference type="SAM" id="Coils"/>
    </source>
</evidence>
<sequence>MTYVGVEFLDNGGIGLVHSSWLTPLKKEAFWPPYKTSNLFNRAISTPEEPSQSSWKLYPVKRLFFECDSLEKAQKNLKKCEETSDIQSSESDSALGTRKKFSVKRYLSDYSTSEGEEDEPLSKFPRPPTFPKVKPDDSNCQKTLKTPSARGSNSDISVSNKITPNTQTLRENLNVSHDVSSPSLIDEDQDITLTPCIQSTLSDSNRTETRTITVSANGLDKIFKEVRKLREEIKEVKGLLKQTRNITTVSCLPDIPVEFPLESIANLQTLEEYLNSQEDSSNDLASYFSTLGGNGIPAQVNRILRMVMSDFLATHYNFAGQRNKQAFGNTKLVNVIIRAIQIKSPSTTTVVIENAVKTWLKHAKQRMEKKHKQGQKFTP</sequence>
<dbReference type="RefSeq" id="XP_030758750.1">
    <property type="nucleotide sequence ID" value="XM_030902890.1"/>
</dbReference>
<dbReference type="PANTHER" id="PTHR34153">
    <property type="entry name" value="SI:CH211-262H13.3-RELATED-RELATED"/>
    <property type="match status" value="1"/>
</dbReference>
<dbReference type="Proteomes" id="UP000504635">
    <property type="component" value="Unplaced"/>
</dbReference>
<dbReference type="GeneID" id="115884327"/>
<dbReference type="RefSeq" id="XP_030754940.1">
    <property type="nucleotide sequence ID" value="XM_030899080.1"/>
</dbReference>
<evidence type="ECO:0000313" key="9">
    <source>
        <dbReference type="RefSeq" id="XP_030764769.1"/>
    </source>
</evidence>
<organism evidence="4 8">
    <name type="scientific">Sitophilus oryzae</name>
    <name type="common">Rice weevil</name>
    <name type="synonym">Curculio oryzae</name>
    <dbReference type="NCBI Taxonomy" id="7048"/>
    <lineage>
        <taxon>Eukaryota</taxon>
        <taxon>Metazoa</taxon>
        <taxon>Ecdysozoa</taxon>
        <taxon>Arthropoda</taxon>
        <taxon>Hexapoda</taxon>
        <taxon>Insecta</taxon>
        <taxon>Pterygota</taxon>
        <taxon>Neoptera</taxon>
        <taxon>Endopterygota</taxon>
        <taxon>Coleoptera</taxon>
        <taxon>Polyphaga</taxon>
        <taxon>Cucujiformia</taxon>
        <taxon>Curculionidae</taxon>
        <taxon>Dryophthorinae</taxon>
        <taxon>Sitophilus</taxon>
    </lineage>
</organism>
<feature type="region of interest" description="Disordered" evidence="2">
    <location>
        <begin position="112"/>
        <end position="165"/>
    </location>
</feature>
<keyword evidence="1" id="KW-0175">Coiled coil</keyword>
<dbReference type="Pfam" id="PF16064">
    <property type="entry name" value="DUF4806"/>
    <property type="match status" value="1"/>
</dbReference>
<evidence type="ECO:0000313" key="5">
    <source>
        <dbReference type="RefSeq" id="XP_030754940.1"/>
    </source>
</evidence>